<evidence type="ECO:0008006" key="3">
    <source>
        <dbReference type="Google" id="ProtNLM"/>
    </source>
</evidence>
<proteinExistence type="predicted"/>
<dbReference type="Proteomes" id="UP000051008">
    <property type="component" value="Unassembled WGS sequence"/>
</dbReference>
<gene>
    <name evidence="1" type="ORF">FC14_GL000035</name>
</gene>
<dbReference type="PATRIC" id="fig|1423718.3.peg.37"/>
<reference evidence="1 2" key="1">
    <citation type="journal article" date="2015" name="Genome Announc.">
        <title>Expanding the biotechnology potential of lactobacilli through comparative genomics of 213 strains and associated genera.</title>
        <authorList>
            <person name="Sun Z."/>
            <person name="Harris H.M."/>
            <person name="McCann A."/>
            <person name="Guo C."/>
            <person name="Argimon S."/>
            <person name="Zhang W."/>
            <person name="Yang X."/>
            <person name="Jeffery I.B."/>
            <person name="Cooney J.C."/>
            <person name="Kagawa T.F."/>
            <person name="Liu W."/>
            <person name="Song Y."/>
            <person name="Salvetti E."/>
            <person name="Wrobel A."/>
            <person name="Rasinkangas P."/>
            <person name="Parkhill J."/>
            <person name="Rea M.C."/>
            <person name="O'Sullivan O."/>
            <person name="Ritari J."/>
            <person name="Douillard F.P."/>
            <person name="Paul Ross R."/>
            <person name="Yang R."/>
            <person name="Briner A.E."/>
            <person name="Felis G.E."/>
            <person name="de Vos W.M."/>
            <person name="Barrangou R."/>
            <person name="Klaenhammer T.R."/>
            <person name="Caufield P.W."/>
            <person name="Cui Y."/>
            <person name="Zhang H."/>
            <person name="O'Toole P.W."/>
        </authorList>
    </citation>
    <scope>NUCLEOTIDE SEQUENCE [LARGE SCALE GENOMIC DNA]</scope>
    <source>
        <strain evidence="1 2">DSM 20509</strain>
    </source>
</reference>
<comment type="caution">
    <text evidence="1">The sequence shown here is derived from an EMBL/GenBank/DDBJ whole genome shotgun (WGS) entry which is preliminary data.</text>
</comment>
<dbReference type="Pfam" id="PF11687">
    <property type="entry name" value="DUF3284"/>
    <property type="match status" value="1"/>
</dbReference>
<keyword evidence="2" id="KW-1185">Reference proteome</keyword>
<organism evidence="1 2">
    <name type="scientific">Ligilactobacillus agilis DSM 20509</name>
    <dbReference type="NCBI Taxonomy" id="1423718"/>
    <lineage>
        <taxon>Bacteria</taxon>
        <taxon>Bacillati</taxon>
        <taxon>Bacillota</taxon>
        <taxon>Bacilli</taxon>
        <taxon>Lactobacillales</taxon>
        <taxon>Lactobacillaceae</taxon>
        <taxon>Ligilactobacillus</taxon>
    </lineage>
</organism>
<dbReference type="AlphaFoldDB" id="A0A0R2AJ78"/>
<protein>
    <recommendedName>
        <fullName evidence="3">DUF3284 domain-containing protein</fullName>
    </recommendedName>
</protein>
<evidence type="ECO:0000313" key="1">
    <source>
        <dbReference type="EMBL" id="KRM64025.1"/>
    </source>
</evidence>
<accession>A0A0R2AJ78</accession>
<dbReference type="InterPro" id="IPR021701">
    <property type="entry name" value="DUF3284"/>
</dbReference>
<dbReference type="EMBL" id="AYYP01000044">
    <property type="protein sequence ID" value="KRM64025.1"/>
    <property type="molecule type" value="Genomic_DNA"/>
</dbReference>
<evidence type="ECO:0000313" key="2">
    <source>
        <dbReference type="Proteomes" id="UP000051008"/>
    </source>
</evidence>
<name>A0A0R2AJ78_9LACO</name>
<sequence>MMMKVKTKLNVSAEFLYQRLIQTALDDLSQELGYQAAASELAGAKYQAGNEEYKAAVTVLAVEQNQSYHYMVELAQGQLMRSYDLKKLGANQVELVYQSQLVAKNWLAKFELAISDFFLGWLKSYNYKKLLKQLELSYSL</sequence>